<feature type="compositionally biased region" description="Polar residues" evidence="1">
    <location>
        <begin position="534"/>
        <end position="565"/>
    </location>
</feature>
<feature type="compositionally biased region" description="Basic and acidic residues" evidence="1">
    <location>
        <begin position="244"/>
        <end position="255"/>
    </location>
</feature>
<feature type="region of interest" description="Disordered" evidence="1">
    <location>
        <begin position="173"/>
        <end position="281"/>
    </location>
</feature>
<dbReference type="AlphaFoldDB" id="A0ABD1ATL2"/>
<proteinExistence type="predicted"/>
<feature type="compositionally biased region" description="Low complexity" evidence="1">
    <location>
        <begin position="483"/>
        <end position="495"/>
    </location>
</feature>
<sequence length="609" mass="65482">MGDNENWRSELDGLDGLSLIDVSTEDDSLLFSSFLDPTTYDFSDSDEEGRGLCLFGDSNNCDEEILVSTSEEKEPLNKMKTNLRKSLAWDKAFFTNAGFLEPDELCSMMESNQMGEKKVLPTIQEDVNKSTESISTLKSDCTVETGQEFGLFEDVRAPTQRYVISSDVATPQNSKVLGETETAPSPPANTLDDPDYQKNMKSNPIRKRPQVLGKATKQPLAAKEHNTSISRPASGVNKTLRASVEIKKAKQEKNPKLSGGKEPLAPRAALSRSTRPIVSKPVVPFKSTLRSSAASKNELTSSCSSLESCLSVSSGASNKSSLDSLKKKKDQSLRIASHSLTNRPTSRAGSKSIGQPKVPAGRTYKSKFSSTLSASVDWSSESPRASTPSNGSKSIGQPKAPSLSASRIYKSKLLYSSTLSASVDWSSESLRASTPNKMAKGYKKSVPGERGPAIDAITQTLRPLNNSAVQDELKSDKLGAKRGSVVNSGSVSSASMMKPTELRVPSPNIGYFDGARSSVARTPTGSGLVRKGTGSPNESSATRTKSGQSQPQRSPLIQESTNSKAKVSHVPRSSRLIVSASPKLTNKMYSKVSAEEHLKGNEEADYVAR</sequence>
<dbReference type="EMBL" id="JBANAX010000402">
    <property type="protein sequence ID" value="KAL1209932.1"/>
    <property type="molecule type" value="Genomic_DNA"/>
</dbReference>
<protein>
    <submittedName>
        <fullName evidence="2">Uncharacterized protein</fullName>
    </submittedName>
</protein>
<feature type="compositionally biased region" description="Polar residues" evidence="1">
    <location>
        <begin position="338"/>
        <end position="353"/>
    </location>
</feature>
<comment type="caution">
    <text evidence="2">The sequence shown here is derived from an EMBL/GenBank/DDBJ whole genome shotgun (WGS) entry which is preliminary data.</text>
</comment>
<evidence type="ECO:0000256" key="1">
    <source>
        <dbReference type="SAM" id="MobiDB-lite"/>
    </source>
</evidence>
<feature type="region of interest" description="Disordered" evidence="1">
    <location>
        <begin position="312"/>
        <end position="364"/>
    </location>
</feature>
<evidence type="ECO:0000313" key="3">
    <source>
        <dbReference type="Proteomes" id="UP001558713"/>
    </source>
</evidence>
<organism evidence="2 3">
    <name type="scientific">Cardamine amara subsp. amara</name>
    <dbReference type="NCBI Taxonomy" id="228776"/>
    <lineage>
        <taxon>Eukaryota</taxon>
        <taxon>Viridiplantae</taxon>
        <taxon>Streptophyta</taxon>
        <taxon>Embryophyta</taxon>
        <taxon>Tracheophyta</taxon>
        <taxon>Spermatophyta</taxon>
        <taxon>Magnoliopsida</taxon>
        <taxon>eudicotyledons</taxon>
        <taxon>Gunneridae</taxon>
        <taxon>Pentapetalae</taxon>
        <taxon>rosids</taxon>
        <taxon>malvids</taxon>
        <taxon>Brassicales</taxon>
        <taxon>Brassicaceae</taxon>
        <taxon>Cardamineae</taxon>
        <taxon>Cardamine</taxon>
    </lineage>
</organism>
<feature type="region of interest" description="Disordered" evidence="1">
    <location>
        <begin position="377"/>
        <end position="402"/>
    </location>
</feature>
<keyword evidence="3" id="KW-1185">Reference proteome</keyword>
<evidence type="ECO:0000313" key="2">
    <source>
        <dbReference type="EMBL" id="KAL1209932.1"/>
    </source>
</evidence>
<feature type="region of interest" description="Disordered" evidence="1">
    <location>
        <begin position="473"/>
        <end position="579"/>
    </location>
</feature>
<reference evidence="2 3" key="1">
    <citation type="submission" date="2024-04" db="EMBL/GenBank/DDBJ databases">
        <title>Genome assembly C_amara_ONT_v2.</title>
        <authorList>
            <person name="Yant L."/>
            <person name="Moore C."/>
            <person name="Slenker M."/>
        </authorList>
    </citation>
    <scope>NUCLEOTIDE SEQUENCE [LARGE SCALE GENOMIC DNA]</scope>
    <source>
        <tissue evidence="2">Leaf</tissue>
    </source>
</reference>
<name>A0ABD1ATL2_CARAN</name>
<gene>
    <name evidence="2" type="ORF">V5N11_020498</name>
</gene>
<dbReference type="InterPro" id="IPR045882">
    <property type="entry name" value="GPT1/2"/>
</dbReference>
<feature type="compositionally biased region" description="Polar residues" evidence="1">
    <location>
        <begin position="377"/>
        <end position="395"/>
    </location>
</feature>
<feature type="compositionally biased region" description="Low complexity" evidence="1">
    <location>
        <begin position="312"/>
        <end position="323"/>
    </location>
</feature>
<dbReference type="Proteomes" id="UP001558713">
    <property type="component" value="Unassembled WGS sequence"/>
</dbReference>
<dbReference type="PANTHER" id="PTHR33737">
    <property type="entry name" value="OS05G0121800 PROTEIN"/>
    <property type="match status" value="1"/>
</dbReference>
<dbReference type="PANTHER" id="PTHR33737:SF12">
    <property type="entry name" value="TRIO_F-ACTIN-BINDING PROTEIN"/>
    <property type="match status" value="1"/>
</dbReference>
<accession>A0ABD1ATL2</accession>